<reference evidence="1 2" key="1">
    <citation type="submission" date="2021-05" db="EMBL/GenBank/DDBJ databases">
        <title>Novel Bacillus species.</title>
        <authorList>
            <person name="Liu G."/>
        </authorList>
    </citation>
    <scope>NUCLEOTIDE SEQUENCE [LARGE SCALE GENOMIC DNA]</scope>
    <source>
        <strain evidence="1 2">FJAT-49732</strain>
    </source>
</reference>
<dbReference type="Gene3D" id="3.40.50.1000">
    <property type="entry name" value="HAD superfamily/HAD-like"/>
    <property type="match status" value="1"/>
</dbReference>
<dbReference type="GO" id="GO:0016791">
    <property type="term" value="F:phosphatase activity"/>
    <property type="evidence" value="ECO:0007669"/>
    <property type="project" value="TreeGrafter"/>
</dbReference>
<evidence type="ECO:0000313" key="1">
    <source>
        <dbReference type="EMBL" id="MBS4198150.1"/>
    </source>
</evidence>
<evidence type="ECO:0000313" key="2">
    <source>
        <dbReference type="Proteomes" id="UP000682713"/>
    </source>
</evidence>
<dbReference type="Gene3D" id="3.30.1240.10">
    <property type="match status" value="1"/>
</dbReference>
<dbReference type="SFLD" id="SFLDG01144">
    <property type="entry name" value="C2.B.4:_PGP_Like"/>
    <property type="match status" value="1"/>
</dbReference>
<dbReference type="AlphaFoldDB" id="A0A942THK0"/>
<accession>A0A942THK0</accession>
<dbReference type="Pfam" id="PF08282">
    <property type="entry name" value="Hydrolase_3"/>
    <property type="match status" value="1"/>
</dbReference>
<gene>
    <name evidence="1" type="ORF">KHA93_00565</name>
</gene>
<dbReference type="NCBIfam" id="TIGR00099">
    <property type="entry name" value="Cof-subfamily"/>
    <property type="match status" value="1"/>
</dbReference>
<dbReference type="SFLD" id="SFLDG01140">
    <property type="entry name" value="C2.B:_Phosphomannomutase_and_P"/>
    <property type="match status" value="1"/>
</dbReference>
<name>A0A942THK0_9BACI</name>
<keyword evidence="2" id="KW-1185">Reference proteome</keyword>
<comment type="caution">
    <text evidence="1">The sequence shown here is derived from an EMBL/GenBank/DDBJ whole genome shotgun (WGS) entry which is preliminary data.</text>
</comment>
<protein>
    <submittedName>
        <fullName evidence="1">Cof-type HAD-IIB family hydrolase</fullName>
    </submittedName>
</protein>
<keyword evidence="1" id="KW-0378">Hydrolase</keyword>
<dbReference type="PROSITE" id="PS01229">
    <property type="entry name" value="COF_2"/>
    <property type="match status" value="1"/>
</dbReference>
<dbReference type="EMBL" id="JAGYPJ010000001">
    <property type="protein sequence ID" value="MBS4198150.1"/>
    <property type="molecule type" value="Genomic_DNA"/>
</dbReference>
<dbReference type="RefSeq" id="WP_213108937.1">
    <property type="nucleotide sequence ID" value="NZ_JAGYPJ010000001.1"/>
</dbReference>
<dbReference type="PANTHER" id="PTHR10000">
    <property type="entry name" value="PHOSPHOSERINE PHOSPHATASE"/>
    <property type="match status" value="1"/>
</dbReference>
<dbReference type="NCBIfam" id="TIGR01484">
    <property type="entry name" value="HAD-SF-IIB"/>
    <property type="match status" value="1"/>
</dbReference>
<dbReference type="GO" id="GO:0000287">
    <property type="term" value="F:magnesium ion binding"/>
    <property type="evidence" value="ECO:0007669"/>
    <property type="project" value="TreeGrafter"/>
</dbReference>
<dbReference type="PANTHER" id="PTHR10000:SF25">
    <property type="entry name" value="PHOSPHATASE YKRA-RELATED"/>
    <property type="match status" value="1"/>
</dbReference>
<dbReference type="InterPro" id="IPR006379">
    <property type="entry name" value="HAD-SF_hydro_IIB"/>
</dbReference>
<sequence>MDYKIVFFDIDGTITHHRDGSISSKTKDAIKSLKSKGIKVVAATGRPLSMCKEIEEMGIDTFITANGGYVKHKQMVIHKITMDKTIVQEVVEFSKVENHALSYYNEQFSMNGVKQEEVLLALKETLSLDVYPTINPHIYHEEVYLMCLFVTDDALEKYIHKFPHLTFKRWHPYVLNVLQEEVSKSLAILKVLQYFGIDKSEAIAFGDGENDIDMLELVGLGIAMGNGNEKLKKVADFVTKKSGEDGIEFALKKYRII</sequence>
<dbReference type="SUPFAM" id="SSF56784">
    <property type="entry name" value="HAD-like"/>
    <property type="match status" value="1"/>
</dbReference>
<dbReference type="SFLD" id="SFLDS00003">
    <property type="entry name" value="Haloacid_Dehalogenase"/>
    <property type="match status" value="1"/>
</dbReference>
<organism evidence="1 2">
    <name type="scientific">Lederbergia citrisecunda</name>
    <dbReference type="NCBI Taxonomy" id="2833583"/>
    <lineage>
        <taxon>Bacteria</taxon>
        <taxon>Bacillati</taxon>
        <taxon>Bacillota</taxon>
        <taxon>Bacilli</taxon>
        <taxon>Bacillales</taxon>
        <taxon>Bacillaceae</taxon>
        <taxon>Lederbergia</taxon>
    </lineage>
</organism>
<dbReference type="Proteomes" id="UP000682713">
    <property type="component" value="Unassembled WGS sequence"/>
</dbReference>
<dbReference type="GO" id="GO:0005829">
    <property type="term" value="C:cytosol"/>
    <property type="evidence" value="ECO:0007669"/>
    <property type="project" value="TreeGrafter"/>
</dbReference>
<dbReference type="InterPro" id="IPR036412">
    <property type="entry name" value="HAD-like_sf"/>
</dbReference>
<dbReference type="InterPro" id="IPR023214">
    <property type="entry name" value="HAD_sf"/>
</dbReference>
<dbReference type="InterPro" id="IPR000150">
    <property type="entry name" value="Cof"/>
</dbReference>
<proteinExistence type="predicted"/>